<dbReference type="Proteomes" id="UP000284379">
    <property type="component" value="Unassembled WGS sequence"/>
</dbReference>
<dbReference type="AlphaFoldDB" id="A0A413VJT1"/>
<protein>
    <submittedName>
        <fullName evidence="2">DUF5035 domain-containing protein</fullName>
    </submittedName>
</protein>
<feature type="chain" id="PRO_5019461975" evidence="1">
    <location>
        <begin position="22"/>
        <end position="158"/>
    </location>
</feature>
<comment type="caution">
    <text evidence="2">The sequence shown here is derived from an EMBL/GenBank/DDBJ whole genome shotgun (WGS) entry which is preliminary data.</text>
</comment>
<dbReference type="EMBL" id="QSGO01000013">
    <property type="protein sequence ID" value="RHB33831.1"/>
    <property type="molecule type" value="Genomic_DNA"/>
</dbReference>
<reference evidence="2 3" key="1">
    <citation type="submission" date="2018-08" db="EMBL/GenBank/DDBJ databases">
        <title>A genome reference for cultivated species of the human gut microbiota.</title>
        <authorList>
            <person name="Zou Y."/>
            <person name="Xue W."/>
            <person name="Luo G."/>
        </authorList>
    </citation>
    <scope>NUCLEOTIDE SEQUENCE [LARGE SCALE GENOMIC DNA]</scope>
    <source>
        <strain evidence="2 3">AM40-30BH</strain>
    </source>
</reference>
<name>A0A413VJT1_9BACE</name>
<proteinExistence type="predicted"/>
<gene>
    <name evidence="2" type="ORF">DW888_15195</name>
</gene>
<dbReference type="Pfam" id="PF16438">
    <property type="entry name" value="DUF5035"/>
    <property type="match status" value="1"/>
</dbReference>
<dbReference type="RefSeq" id="WP_025866719.1">
    <property type="nucleotide sequence ID" value="NZ_CABJFV010000013.1"/>
</dbReference>
<evidence type="ECO:0000256" key="1">
    <source>
        <dbReference type="SAM" id="SignalP"/>
    </source>
</evidence>
<dbReference type="InterPro" id="IPR032216">
    <property type="entry name" value="DUF5035"/>
</dbReference>
<evidence type="ECO:0000313" key="3">
    <source>
        <dbReference type="Proteomes" id="UP000284379"/>
    </source>
</evidence>
<evidence type="ECO:0000313" key="2">
    <source>
        <dbReference type="EMBL" id="RHB33831.1"/>
    </source>
</evidence>
<feature type="signal peptide" evidence="1">
    <location>
        <begin position="1"/>
        <end position="21"/>
    </location>
</feature>
<dbReference type="GeneID" id="69503383"/>
<organism evidence="2 3">
    <name type="scientific">Bacteroides nordii</name>
    <dbReference type="NCBI Taxonomy" id="291645"/>
    <lineage>
        <taxon>Bacteria</taxon>
        <taxon>Pseudomonadati</taxon>
        <taxon>Bacteroidota</taxon>
        <taxon>Bacteroidia</taxon>
        <taxon>Bacteroidales</taxon>
        <taxon>Bacteroidaceae</taxon>
        <taxon>Bacteroides</taxon>
    </lineage>
</organism>
<sequence>MKKLLLVSLLLPLLVSCSGSAESPVIEITGFFIGDDTKDYSKDMASMPSLKVGDEMTVSLRLDGNGEDLNTFIVKEAAEQLGIKGFDLPGGVSSESDLSKPENGVITFKDGIQYTELKVEVCVKTVADADAILAFYLSSKAECESAQEKIELKTETKK</sequence>
<dbReference type="PROSITE" id="PS51257">
    <property type="entry name" value="PROKAR_LIPOPROTEIN"/>
    <property type="match status" value="1"/>
</dbReference>
<accession>A0A413VJT1</accession>
<keyword evidence="1" id="KW-0732">Signal</keyword>